<evidence type="ECO:0000313" key="2">
    <source>
        <dbReference type="EMBL" id="MCI61663.1"/>
    </source>
</evidence>
<accession>A0A392TKJ4</accession>
<feature type="region of interest" description="Disordered" evidence="1">
    <location>
        <begin position="34"/>
        <end position="63"/>
    </location>
</feature>
<keyword evidence="3" id="KW-1185">Reference proteome</keyword>
<organism evidence="2 3">
    <name type="scientific">Trifolium medium</name>
    <dbReference type="NCBI Taxonomy" id="97028"/>
    <lineage>
        <taxon>Eukaryota</taxon>
        <taxon>Viridiplantae</taxon>
        <taxon>Streptophyta</taxon>
        <taxon>Embryophyta</taxon>
        <taxon>Tracheophyta</taxon>
        <taxon>Spermatophyta</taxon>
        <taxon>Magnoliopsida</taxon>
        <taxon>eudicotyledons</taxon>
        <taxon>Gunneridae</taxon>
        <taxon>Pentapetalae</taxon>
        <taxon>rosids</taxon>
        <taxon>fabids</taxon>
        <taxon>Fabales</taxon>
        <taxon>Fabaceae</taxon>
        <taxon>Papilionoideae</taxon>
        <taxon>50 kb inversion clade</taxon>
        <taxon>NPAAA clade</taxon>
        <taxon>Hologalegina</taxon>
        <taxon>IRL clade</taxon>
        <taxon>Trifolieae</taxon>
        <taxon>Trifolium</taxon>
    </lineage>
</organism>
<feature type="compositionally biased region" description="Basic and acidic residues" evidence="1">
    <location>
        <begin position="39"/>
        <end position="54"/>
    </location>
</feature>
<dbReference type="AlphaFoldDB" id="A0A392TKJ4"/>
<dbReference type="Proteomes" id="UP000265520">
    <property type="component" value="Unassembled WGS sequence"/>
</dbReference>
<evidence type="ECO:0000313" key="3">
    <source>
        <dbReference type="Proteomes" id="UP000265520"/>
    </source>
</evidence>
<protein>
    <submittedName>
        <fullName evidence="2">Uncharacterized protein</fullName>
    </submittedName>
</protein>
<name>A0A392TKJ4_9FABA</name>
<dbReference type="EMBL" id="LXQA010603838">
    <property type="protein sequence ID" value="MCI61663.1"/>
    <property type="molecule type" value="Genomic_DNA"/>
</dbReference>
<reference evidence="2 3" key="1">
    <citation type="journal article" date="2018" name="Front. Plant Sci.">
        <title>Red Clover (Trifolium pratense) and Zigzag Clover (T. medium) - A Picture of Genomic Similarities and Differences.</title>
        <authorList>
            <person name="Dluhosova J."/>
            <person name="Istvanek J."/>
            <person name="Nedelnik J."/>
            <person name="Repkova J."/>
        </authorList>
    </citation>
    <scope>NUCLEOTIDE SEQUENCE [LARGE SCALE GENOMIC DNA]</scope>
    <source>
        <strain evidence="3">cv. 10/8</strain>
        <tissue evidence="2">Leaf</tissue>
    </source>
</reference>
<feature type="non-terminal residue" evidence="2">
    <location>
        <position position="63"/>
    </location>
</feature>
<sequence length="63" mass="6750">MSTRGGKMPAELLHQILQREDRLGGQALVPCHGPLPQCGRKEPASDGSTDHAEVEDGIDVVNM</sequence>
<proteinExistence type="predicted"/>
<evidence type="ECO:0000256" key="1">
    <source>
        <dbReference type="SAM" id="MobiDB-lite"/>
    </source>
</evidence>
<comment type="caution">
    <text evidence="2">The sequence shown here is derived from an EMBL/GenBank/DDBJ whole genome shotgun (WGS) entry which is preliminary data.</text>
</comment>